<dbReference type="GO" id="GO:0003677">
    <property type="term" value="F:DNA binding"/>
    <property type="evidence" value="ECO:0007669"/>
    <property type="project" value="InterPro"/>
</dbReference>
<dbReference type="EMBL" id="LOMY01000031">
    <property type="protein sequence ID" value="OCQ53793.1"/>
    <property type="molecule type" value="Genomic_DNA"/>
</dbReference>
<name>A0A1C0U7D0_9GAMM</name>
<dbReference type="SMART" id="SM00530">
    <property type="entry name" value="HTH_XRE"/>
    <property type="match status" value="1"/>
</dbReference>
<accession>A0A1C0U7D0</accession>
<dbReference type="CDD" id="cd00093">
    <property type="entry name" value="HTH_XRE"/>
    <property type="match status" value="1"/>
</dbReference>
<proteinExistence type="predicted"/>
<feature type="domain" description="HTH cro/C1-type" evidence="1">
    <location>
        <begin position="37"/>
        <end position="87"/>
    </location>
</feature>
<dbReference type="Gene3D" id="1.10.260.40">
    <property type="entry name" value="lambda repressor-like DNA-binding domains"/>
    <property type="match status" value="1"/>
</dbReference>
<dbReference type="Proteomes" id="UP000093476">
    <property type="component" value="Unassembled WGS sequence"/>
</dbReference>
<evidence type="ECO:0000313" key="2">
    <source>
        <dbReference type="EMBL" id="OCQ53793.1"/>
    </source>
</evidence>
<dbReference type="SUPFAM" id="SSF47413">
    <property type="entry name" value="lambda repressor-like DNA-binding domains"/>
    <property type="match status" value="1"/>
</dbReference>
<protein>
    <submittedName>
        <fullName evidence="2">Helix-turn-helix protein</fullName>
    </submittedName>
</protein>
<dbReference type="InterPro" id="IPR001387">
    <property type="entry name" value="Cro/C1-type_HTH"/>
</dbReference>
<dbReference type="RefSeq" id="WP_065822376.1">
    <property type="nucleotide sequence ID" value="NZ_CAWMQZ010000031.1"/>
</dbReference>
<comment type="caution">
    <text evidence="2">The sequence shown here is derived from an EMBL/GenBank/DDBJ whole genome shotgun (WGS) entry which is preliminary data.</text>
</comment>
<gene>
    <name evidence="2" type="ORF">Ppb6_01019</name>
</gene>
<dbReference type="Pfam" id="PF13744">
    <property type="entry name" value="HTH_37"/>
    <property type="match status" value="1"/>
</dbReference>
<organism evidence="2 3">
    <name type="scientific">Photorhabdus australis subsp. thailandensis</name>
    <dbReference type="NCBI Taxonomy" id="2805096"/>
    <lineage>
        <taxon>Bacteria</taxon>
        <taxon>Pseudomonadati</taxon>
        <taxon>Pseudomonadota</taxon>
        <taxon>Gammaproteobacteria</taxon>
        <taxon>Enterobacterales</taxon>
        <taxon>Morganellaceae</taxon>
        <taxon>Photorhabdus</taxon>
    </lineage>
</organism>
<evidence type="ECO:0000313" key="3">
    <source>
        <dbReference type="Proteomes" id="UP000093476"/>
    </source>
</evidence>
<dbReference type="AlphaFoldDB" id="A0A1C0U7D0"/>
<keyword evidence="3" id="KW-1185">Reference proteome</keyword>
<reference evidence="2 3" key="1">
    <citation type="submission" date="2015-12" db="EMBL/GenBank/DDBJ databases">
        <title>Genome comparisons provide insights into the role of secondary metabolites in the pathogenic phase of the Photorhabdus life cycle.</title>
        <authorList>
            <person name="Tobias N.J."/>
            <person name="Mishra B."/>
            <person name="Gupta D.K."/>
            <person name="Thines M."/>
            <person name="Stinear T.P."/>
            <person name="Bode H.B."/>
        </authorList>
    </citation>
    <scope>NUCLEOTIDE SEQUENCE [LARGE SCALE GENOMIC DNA]</scope>
    <source>
        <strain evidence="2 3">PB68.1</strain>
    </source>
</reference>
<dbReference type="InterPro" id="IPR010982">
    <property type="entry name" value="Lambda_DNA-bd_dom_sf"/>
</dbReference>
<evidence type="ECO:0000259" key="1">
    <source>
        <dbReference type="PROSITE" id="PS50943"/>
    </source>
</evidence>
<sequence>MNKQYTSVWDALEDTQQPAENMKVRSQLARELSAHIKKKGLNQTEAAKLLNVTQPRVSDLINGKINLFSIDTLINMIVTMGLHISNIEISEEIAAY</sequence>
<dbReference type="InterPro" id="IPR039554">
    <property type="entry name" value="HigA2-like_HTH"/>
</dbReference>
<dbReference type="PROSITE" id="PS50943">
    <property type="entry name" value="HTH_CROC1"/>
    <property type="match status" value="1"/>
</dbReference>
<dbReference type="STRING" id="286156.Ppb6_01019"/>